<evidence type="ECO:0000313" key="2">
    <source>
        <dbReference type="Proteomes" id="UP000199134"/>
    </source>
</evidence>
<proteinExistence type="predicted"/>
<dbReference type="PROSITE" id="PS51257">
    <property type="entry name" value="PROKAR_LIPOPROTEIN"/>
    <property type="match status" value="1"/>
</dbReference>
<gene>
    <name evidence="1" type="ORF">SAMN04487900_1206</name>
</gene>
<name>A0A1H0JJN3_9BACT</name>
<dbReference type="EMBL" id="FNIW01000020">
    <property type="protein sequence ID" value="SDO43772.1"/>
    <property type="molecule type" value="Genomic_DNA"/>
</dbReference>
<dbReference type="Proteomes" id="UP000199134">
    <property type="component" value="Unassembled WGS sequence"/>
</dbReference>
<protein>
    <submittedName>
        <fullName evidence="1">Uncharacterized protein</fullName>
    </submittedName>
</protein>
<sequence length="65" mass="7420">MRRFAYPLFSVTLHAMKHLRTYFILTIIAFVITSCTDGEQGRKTAQKAGNLTIYSSNHELTRVIS</sequence>
<accession>A0A1H0JJN3</accession>
<comment type="caution">
    <text evidence="1">The sequence shown here is derived from an EMBL/GenBank/DDBJ whole genome shotgun (WGS) entry which is preliminary data.</text>
</comment>
<reference evidence="2" key="1">
    <citation type="submission" date="2016-10" db="EMBL/GenBank/DDBJ databases">
        <authorList>
            <person name="de Groot N.N."/>
        </authorList>
    </citation>
    <scope>NUCLEOTIDE SEQUENCE [LARGE SCALE GENOMIC DNA]</scope>
    <source>
        <strain evidence="2">BP1-145</strain>
    </source>
</reference>
<dbReference type="AlphaFoldDB" id="A0A1H0JJN3"/>
<evidence type="ECO:0000313" key="1">
    <source>
        <dbReference type="EMBL" id="SDO43772.1"/>
    </source>
</evidence>
<organism evidence="1 2">
    <name type="scientific">Prevotella communis</name>
    <dbReference type="NCBI Taxonomy" id="2913614"/>
    <lineage>
        <taxon>Bacteria</taxon>
        <taxon>Pseudomonadati</taxon>
        <taxon>Bacteroidota</taxon>
        <taxon>Bacteroidia</taxon>
        <taxon>Bacteroidales</taxon>
        <taxon>Prevotellaceae</taxon>
        <taxon>Prevotella</taxon>
    </lineage>
</organism>